<dbReference type="AlphaFoldDB" id="A0A1H1YIA1"/>
<evidence type="ECO:0000256" key="5">
    <source>
        <dbReference type="ARBA" id="ARBA00023002"/>
    </source>
</evidence>
<dbReference type="OrthoDB" id="246701at2"/>
<accession>A0A1H1YIA1</accession>
<dbReference type="RefSeq" id="WP_092656443.1">
    <property type="nucleotide sequence ID" value="NZ_LT629732.1"/>
</dbReference>
<dbReference type="EC" id="1.4.3.3" evidence="6"/>
<feature type="binding site" evidence="9">
    <location>
        <position position="241"/>
    </location>
    <ligand>
        <name>D-dopa</name>
        <dbReference type="ChEBI" id="CHEBI:149689"/>
    </ligand>
</feature>
<dbReference type="PANTHER" id="PTHR11530:SF11">
    <property type="entry name" value="D-ASPARTATE OXIDASE"/>
    <property type="match status" value="1"/>
</dbReference>
<evidence type="ECO:0000313" key="13">
    <source>
        <dbReference type="Proteomes" id="UP000198983"/>
    </source>
</evidence>
<dbReference type="InterPro" id="IPR006076">
    <property type="entry name" value="FAD-dep_OxRdtase"/>
</dbReference>
<dbReference type="EMBL" id="LT629732">
    <property type="protein sequence ID" value="SDT21190.1"/>
    <property type="molecule type" value="Genomic_DNA"/>
</dbReference>
<evidence type="ECO:0000256" key="6">
    <source>
        <dbReference type="ARBA" id="ARBA00039101"/>
    </source>
</evidence>
<evidence type="ECO:0000256" key="2">
    <source>
        <dbReference type="ARBA" id="ARBA00006730"/>
    </source>
</evidence>
<feature type="binding site" evidence="9">
    <location>
        <position position="296"/>
    </location>
    <ligand>
        <name>D-dopa</name>
        <dbReference type="ChEBI" id="CHEBI:149689"/>
    </ligand>
</feature>
<protein>
    <recommendedName>
        <fullName evidence="7">D-amino-acid oxidase</fullName>
        <ecNumber evidence="6">1.4.3.3</ecNumber>
    </recommendedName>
</protein>
<dbReference type="GO" id="GO:0005737">
    <property type="term" value="C:cytoplasm"/>
    <property type="evidence" value="ECO:0007669"/>
    <property type="project" value="TreeGrafter"/>
</dbReference>
<dbReference type="Pfam" id="PF01266">
    <property type="entry name" value="DAO"/>
    <property type="match status" value="1"/>
</dbReference>
<feature type="compositionally biased region" description="Polar residues" evidence="10">
    <location>
        <begin position="1"/>
        <end position="20"/>
    </location>
</feature>
<dbReference type="GO" id="GO:0071949">
    <property type="term" value="F:FAD binding"/>
    <property type="evidence" value="ECO:0007669"/>
    <property type="project" value="InterPro"/>
</dbReference>
<comment type="similarity">
    <text evidence="2">Belongs to the DAMOX/DASOX family.</text>
</comment>
<dbReference type="PIRSF" id="PIRSF000189">
    <property type="entry name" value="D-aa_oxidase"/>
    <property type="match status" value="1"/>
</dbReference>
<keyword evidence="3" id="KW-0285">Flavoprotein</keyword>
<dbReference type="Gene3D" id="3.40.50.720">
    <property type="entry name" value="NAD(P)-binding Rossmann-like Domain"/>
    <property type="match status" value="1"/>
</dbReference>
<dbReference type="InterPro" id="IPR023209">
    <property type="entry name" value="DAO"/>
</dbReference>
<feature type="binding site" evidence="9">
    <location>
        <position position="323"/>
    </location>
    <ligand>
        <name>D-dopa</name>
        <dbReference type="ChEBI" id="CHEBI:149689"/>
    </ligand>
</feature>
<evidence type="ECO:0000256" key="10">
    <source>
        <dbReference type="SAM" id="MobiDB-lite"/>
    </source>
</evidence>
<evidence type="ECO:0000256" key="3">
    <source>
        <dbReference type="ARBA" id="ARBA00022630"/>
    </source>
</evidence>
<sequence length="345" mass="36528">MATGPEQVTEQATESGSAQVTEPLPATTASSARRRVLVVGAGVVGLTCAVALAEDGFEVNVVARDLPPETTSAVAAALWFPYRALPQDRVTAWAAASYDRFTRLAREEESAGVDLVPGAELVRTTSSEPWWAAAVPGLRPLSEPPDGYAGGWEFEAPVVDTGIYLPWLVARLTALGGTLTRQALPALPDNAPILVNCTGLAARALARDRSVTPVRGQLVVLDQVGVTRWWADDTDPGRPLYVVPRRRSVVVGGTAEPGDWDTRPRPETTRDLLAAAARLEPALARARVLRERVGLRPARPAVRVEAQASEPGRLVVHCYGHGGSGVTVSWGCAAEVVGLVRAHVG</sequence>
<keyword evidence="5" id="KW-0560">Oxidoreductase</keyword>
<evidence type="ECO:0000313" key="12">
    <source>
        <dbReference type="EMBL" id="SDT21190.1"/>
    </source>
</evidence>
<gene>
    <name evidence="12" type="ORF">SAMN04489717_5509</name>
</gene>
<evidence type="ECO:0000259" key="11">
    <source>
        <dbReference type="Pfam" id="PF01266"/>
    </source>
</evidence>
<comment type="catalytic activity">
    <reaction evidence="8">
        <text>a D-alpha-amino acid + O2 + H2O = a 2-oxocarboxylate + H2O2 + NH4(+)</text>
        <dbReference type="Rhea" id="RHEA:21816"/>
        <dbReference type="ChEBI" id="CHEBI:15377"/>
        <dbReference type="ChEBI" id="CHEBI:15379"/>
        <dbReference type="ChEBI" id="CHEBI:16240"/>
        <dbReference type="ChEBI" id="CHEBI:28938"/>
        <dbReference type="ChEBI" id="CHEBI:35179"/>
        <dbReference type="ChEBI" id="CHEBI:59871"/>
        <dbReference type="EC" id="1.4.3.3"/>
    </reaction>
    <physiologicalReaction direction="left-to-right" evidence="8">
        <dbReference type="Rhea" id="RHEA:21817"/>
    </physiologicalReaction>
</comment>
<dbReference type="SUPFAM" id="SSF51971">
    <property type="entry name" value="Nucleotide-binding domain"/>
    <property type="match status" value="1"/>
</dbReference>
<dbReference type="STRING" id="117157.SAMN04489717_5509"/>
<proteinExistence type="inferred from homology"/>
<feature type="binding site" evidence="9">
    <location>
        <position position="198"/>
    </location>
    <ligand>
        <name>FAD</name>
        <dbReference type="ChEBI" id="CHEBI:57692"/>
    </ligand>
</feature>
<name>A0A1H1YIA1_9ACTN</name>
<evidence type="ECO:0000256" key="9">
    <source>
        <dbReference type="PIRSR" id="PIRSR000189-1"/>
    </source>
</evidence>
<dbReference type="PANTHER" id="PTHR11530">
    <property type="entry name" value="D-AMINO ACID OXIDASE"/>
    <property type="match status" value="1"/>
</dbReference>
<evidence type="ECO:0000256" key="1">
    <source>
        <dbReference type="ARBA" id="ARBA00001974"/>
    </source>
</evidence>
<organism evidence="12 13">
    <name type="scientific">Actinopolymorpha singaporensis</name>
    <dbReference type="NCBI Taxonomy" id="117157"/>
    <lineage>
        <taxon>Bacteria</taxon>
        <taxon>Bacillati</taxon>
        <taxon>Actinomycetota</taxon>
        <taxon>Actinomycetes</taxon>
        <taxon>Propionibacteriales</taxon>
        <taxon>Actinopolymorphaceae</taxon>
        <taxon>Actinopolymorpha</taxon>
    </lineage>
</organism>
<keyword evidence="4 9" id="KW-0274">FAD</keyword>
<evidence type="ECO:0000256" key="7">
    <source>
        <dbReference type="ARBA" id="ARBA00039751"/>
    </source>
</evidence>
<evidence type="ECO:0000256" key="4">
    <source>
        <dbReference type="ARBA" id="ARBA00022827"/>
    </source>
</evidence>
<feature type="binding site" evidence="9">
    <location>
        <begin position="322"/>
        <end position="327"/>
    </location>
    <ligand>
        <name>FAD</name>
        <dbReference type="ChEBI" id="CHEBI:57692"/>
    </ligand>
</feature>
<dbReference type="GO" id="GO:0003884">
    <property type="term" value="F:D-amino-acid oxidase activity"/>
    <property type="evidence" value="ECO:0007669"/>
    <property type="project" value="UniProtKB-EC"/>
</dbReference>
<keyword evidence="13" id="KW-1185">Reference proteome</keyword>
<feature type="binding site" evidence="9">
    <location>
        <begin position="71"/>
        <end position="72"/>
    </location>
    <ligand>
        <name>FAD</name>
        <dbReference type="ChEBI" id="CHEBI:57692"/>
    </ligand>
</feature>
<feature type="binding site" evidence="9">
    <location>
        <begin position="76"/>
        <end position="78"/>
    </location>
    <ligand>
        <name>FAD</name>
        <dbReference type="ChEBI" id="CHEBI:57692"/>
    </ligand>
</feature>
<dbReference type="Gene3D" id="3.30.9.10">
    <property type="entry name" value="D-Amino Acid Oxidase, subunit A, domain 2"/>
    <property type="match status" value="1"/>
</dbReference>
<dbReference type="SUPFAM" id="SSF54373">
    <property type="entry name" value="FAD-linked reductases, C-terminal domain"/>
    <property type="match status" value="1"/>
</dbReference>
<feature type="domain" description="FAD dependent oxidoreductase" evidence="11">
    <location>
        <begin position="35"/>
        <end position="337"/>
    </location>
</feature>
<feature type="region of interest" description="Disordered" evidence="10">
    <location>
        <begin position="1"/>
        <end position="26"/>
    </location>
</feature>
<dbReference type="Proteomes" id="UP000198983">
    <property type="component" value="Chromosome I"/>
</dbReference>
<evidence type="ECO:0000256" key="8">
    <source>
        <dbReference type="ARBA" id="ARBA00049547"/>
    </source>
</evidence>
<reference evidence="12 13" key="1">
    <citation type="submission" date="2016-10" db="EMBL/GenBank/DDBJ databases">
        <authorList>
            <person name="de Groot N.N."/>
        </authorList>
    </citation>
    <scope>NUCLEOTIDE SEQUENCE [LARGE SCALE GENOMIC DNA]</scope>
    <source>
        <strain evidence="12 13">DSM 22024</strain>
    </source>
</reference>
<comment type="cofactor">
    <cofactor evidence="1 9">
        <name>FAD</name>
        <dbReference type="ChEBI" id="CHEBI:57692"/>
    </cofactor>
</comment>
<dbReference type="GO" id="GO:0019478">
    <property type="term" value="P:D-amino acid catabolic process"/>
    <property type="evidence" value="ECO:0007669"/>
    <property type="project" value="TreeGrafter"/>
</dbReference>